<dbReference type="OrthoDB" id="1634024at2"/>
<evidence type="ECO:0000313" key="2">
    <source>
        <dbReference type="Proteomes" id="UP000267017"/>
    </source>
</evidence>
<dbReference type="RefSeq" id="WP_128635792.1">
    <property type="nucleotide sequence ID" value="NZ_RRCN01000002.1"/>
</dbReference>
<evidence type="ECO:0000313" key="1">
    <source>
        <dbReference type="EMBL" id="RRJ54705.1"/>
    </source>
</evidence>
<dbReference type="Proteomes" id="UP000267017">
    <property type="component" value="Unassembled WGS sequence"/>
</dbReference>
<gene>
    <name evidence="1" type="ORF">EHV15_34475</name>
</gene>
<organism evidence="1 2">
    <name type="scientific">Paenibacillus oralis</name>
    <dbReference type="NCBI Taxonomy" id="2490856"/>
    <lineage>
        <taxon>Bacteria</taxon>
        <taxon>Bacillati</taxon>
        <taxon>Bacillota</taxon>
        <taxon>Bacilli</taxon>
        <taxon>Bacillales</taxon>
        <taxon>Paenibacillaceae</taxon>
        <taxon>Paenibacillus</taxon>
    </lineage>
</organism>
<protein>
    <submittedName>
        <fullName evidence="1">Uncharacterized protein</fullName>
    </submittedName>
</protein>
<comment type="caution">
    <text evidence="1">The sequence shown here is derived from an EMBL/GenBank/DDBJ whole genome shotgun (WGS) entry which is preliminary data.</text>
</comment>
<sequence length="78" mass="9269">MIEEITVNRSESETLKKRLKKEGWLSAHYYTRRGVNIVKLRNLAKRNEIDAKLLSMDGTTTWYYKETDVNRLKSENMC</sequence>
<proteinExistence type="predicted"/>
<dbReference type="EMBL" id="RRCN01000002">
    <property type="protein sequence ID" value="RRJ54705.1"/>
    <property type="molecule type" value="Genomic_DNA"/>
</dbReference>
<reference evidence="1 2" key="1">
    <citation type="submission" date="2018-11" db="EMBL/GenBank/DDBJ databases">
        <title>Genome sequencing of Paenibacillus sp. KCOM 3021 (= ChDC PVNT-B20).</title>
        <authorList>
            <person name="Kook J.-K."/>
            <person name="Park S.-N."/>
            <person name="Lim Y.K."/>
        </authorList>
    </citation>
    <scope>NUCLEOTIDE SEQUENCE [LARGE SCALE GENOMIC DNA]</scope>
    <source>
        <strain evidence="1 2">KCOM 3021</strain>
    </source>
</reference>
<accession>A0A3P3T9H7</accession>
<dbReference type="AlphaFoldDB" id="A0A3P3T9H7"/>
<keyword evidence="2" id="KW-1185">Reference proteome</keyword>
<name>A0A3P3T9H7_9BACL</name>